<dbReference type="GO" id="GO:0016853">
    <property type="term" value="F:isomerase activity"/>
    <property type="evidence" value="ECO:0007669"/>
    <property type="project" value="UniProtKB-KW"/>
</dbReference>
<sequence length="373" mass="40094">MKIPFYQIRGGSSKGLYFKADDLPKDEVERNKILLLAMEGTTEGDPRQIDGLGGATSLTSKVAIISKSENPSADLDYHFVQVVVGKGKVSTTQTCGNILAGIVHFAIETGMIEAKHPSTSAKINIMNTGGICEVVVQTPHGIIENKGDAKVDGVVGTAAPIICNYLDTVGSTCGALLPTGNATDIIEGIEVTCIDNGMPIVIMRASDFGLVGNESKETLEANELLRQKIEQIRLKAGYLMNLGDVKDQTIPKMCLVSPPENGGAINTRMFIPHVVHEAIGVLAAVSVATAFLMLNDKWLMLDENIFLDKNHSPLTIQHSTLSIEHPSGEFTVNLEYTLPITSNQSPTTNIQILKSGVIRTARILSRGEVYIPD</sequence>
<dbReference type="NCBIfam" id="NF033377">
    <property type="entry name" value="OMA_tautomer"/>
    <property type="match status" value="1"/>
</dbReference>
<dbReference type="Proteomes" id="UP000609064">
    <property type="component" value="Unassembled WGS sequence"/>
</dbReference>
<evidence type="ECO:0000256" key="2">
    <source>
        <dbReference type="ARBA" id="ARBA00023235"/>
    </source>
</evidence>
<dbReference type="PANTHER" id="PTHR43709">
    <property type="entry name" value="ACONITATE ISOMERASE-RELATED"/>
    <property type="match status" value="1"/>
</dbReference>
<reference evidence="3" key="1">
    <citation type="journal article" date="2014" name="Int. J. Syst. Evol. Microbiol.">
        <title>Complete genome sequence of Corynebacterium casei LMG S-19264T (=DSM 44701T), isolated from a smear-ripened cheese.</title>
        <authorList>
            <consortium name="US DOE Joint Genome Institute (JGI-PGF)"/>
            <person name="Walter F."/>
            <person name="Albersmeier A."/>
            <person name="Kalinowski J."/>
            <person name="Ruckert C."/>
        </authorList>
    </citation>
    <scope>NUCLEOTIDE SEQUENCE</scope>
    <source>
        <strain evidence="3">CGMCC 1.15958</strain>
    </source>
</reference>
<evidence type="ECO:0000313" key="3">
    <source>
        <dbReference type="EMBL" id="GGD46657.1"/>
    </source>
</evidence>
<comment type="similarity">
    <text evidence="1">Belongs to the PrpF family.</text>
</comment>
<reference evidence="3" key="2">
    <citation type="submission" date="2020-09" db="EMBL/GenBank/DDBJ databases">
        <authorList>
            <person name="Sun Q."/>
            <person name="Zhou Y."/>
        </authorList>
    </citation>
    <scope>NUCLEOTIDE SEQUENCE</scope>
    <source>
        <strain evidence="3">CGMCC 1.15958</strain>
    </source>
</reference>
<comment type="caution">
    <text evidence="3">The sequence shown here is derived from an EMBL/GenBank/DDBJ whole genome shotgun (WGS) entry which is preliminary data.</text>
</comment>
<dbReference type="InterPro" id="IPR047687">
    <property type="entry name" value="OMA_tautomer-like"/>
</dbReference>
<evidence type="ECO:0000256" key="1">
    <source>
        <dbReference type="ARBA" id="ARBA00007673"/>
    </source>
</evidence>
<dbReference type="SUPFAM" id="SSF54506">
    <property type="entry name" value="Diaminopimelate epimerase-like"/>
    <property type="match status" value="2"/>
</dbReference>
<dbReference type="AlphaFoldDB" id="A0A916YII0"/>
<proteinExistence type="inferred from homology"/>
<dbReference type="RefSeq" id="WP_188764782.1">
    <property type="nucleotide sequence ID" value="NZ_BMKK01000002.1"/>
</dbReference>
<gene>
    <name evidence="3" type="ORF">GCM10011514_08340</name>
</gene>
<dbReference type="Pfam" id="PF04303">
    <property type="entry name" value="PrpF"/>
    <property type="match status" value="1"/>
</dbReference>
<dbReference type="InterPro" id="IPR007400">
    <property type="entry name" value="PrpF-like"/>
</dbReference>
<keyword evidence="4" id="KW-1185">Reference proteome</keyword>
<name>A0A916YII0_9BACT</name>
<protein>
    <recommendedName>
        <fullName evidence="5">4-oxalomesaconate tautomerase</fullName>
    </recommendedName>
</protein>
<evidence type="ECO:0008006" key="5">
    <source>
        <dbReference type="Google" id="ProtNLM"/>
    </source>
</evidence>
<evidence type="ECO:0000313" key="4">
    <source>
        <dbReference type="Proteomes" id="UP000609064"/>
    </source>
</evidence>
<keyword evidence="2" id="KW-0413">Isomerase</keyword>
<dbReference type="PANTHER" id="PTHR43709:SF3">
    <property type="entry name" value="ISOMERASE YBHH-RELATED"/>
    <property type="match status" value="1"/>
</dbReference>
<dbReference type="Gene3D" id="3.10.310.10">
    <property type="entry name" value="Diaminopimelate Epimerase, Chain A, domain 1"/>
    <property type="match status" value="2"/>
</dbReference>
<accession>A0A916YII0</accession>
<organism evidence="3 4">
    <name type="scientific">Emticicia aquatilis</name>
    <dbReference type="NCBI Taxonomy" id="1537369"/>
    <lineage>
        <taxon>Bacteria</taxon>
        <taxon>Pseudomonadati</taxon>
        <taxon>Bacteroidota</taxon>
        <taxon>Cytophagia</taxon>
        <taxon>Cytophagales</taxon>
        <taxon>Leadbetterellaceae</taxon>
        <taxon>Emticicia</taxon>
    </lineage>
</organism>
<dbReference type="EMBL" id="BMKK01000002">
    <property type="protein sequence ID" value="GGD46657.1"/>
    <property type="molecule type" value="Genomic_DNA"/>
</dbReference>